<dbReference type="SMART" id="SM00360">
    <property type="entry name" value="RRM"/>
    <property type="match status" value="2"/>
</dbReference>
<dbReference type="PANTHER" id="PTHR23189">
    <property type="entry name" value="RNA RECOGNITION MOTIF-CONTAINING"/>
    <property type="match status" value="1"/>
</dbReference>
<dbReference type="HOGENOM" id="CLU_027185_2_0_1"/>
<dbReference type="InterPro" id="IPR000504">
    <property type="entry name" value="RRM_dom"/>
</dbReference>
<accession>R7UAP8</accession>
<name>R7UAP8_CAPTE</name>
<reference evidence="6 8" key="2">
    <citation type="journal article" date="2013" name="Nature">
        <title>Insights into bilaterian evolution from three spiralian genomes.</title>
        <authorList>
            <person name="Simakov O."/>
            <person name="Marletaz F."/>
            <person name="Cho S.J."/>
            <person name="Edsinger-Gonzales E."/>
            <person name="Havlak P."/>
            <person name="Hellsten U."/>
            <person name="Kuo D.H."/>
            <person name="Larsson T."/>
            <person name="Lv J."/>
            <person name="Arendt D."/>
            <person name="Savage R."/>
            <person name="Osoegawa K."/>
            <person name="de Jong P."/>
            <person name="Grimwood J."/>
            <person name="Chapman J.A."/>
            <person name="Shapiro H."/>
            <person name="Aerts A."/>
            <person name="Otillar R.P."/>
            <person name="Terry A.Y."/>
            <person name="Boore J.L."/>
            <person name="Grigoriev I.V."/>
            <person name="Lindberg D.R."/>
            <person name="Seaver E.C."/>
            <person name="Weisblat D.A."/>
            <person name="Putnam N.H."/>
            <person name="Rokhsar D.S."/>
        </authorList>
    </citation>
    <scope>NUCLEOTIDE SEQUENCE</scope>
    <source>
        <strain evidence="6 8">I ESC-2004</strain>
    </source>
</reference>
<evidence type="ECO:0000256" key="3">
    <source>
        <dbReference type="PROSITE-ProRule" id="PRU00176"/>
    </source>
</evidence>
<feature type="compositionally biased region" description="Basic and acidic residues" evidence="4">
    <location>
        <begin position="287"/>
        <end position="310"/>
    </location>
</feature>
<dbReference type="EnsemblMetazoa" id="CapteT169883">
    <property type="protein sequence ID" value="CapteP169883"/>
    <property type="gene ID" value="CapteG169883"/>
</dbReference>
<keyword evidence="8" id="KW-1185">Reference proteome</keyword>
<feature type="domain" description="RRM" evidence="5">
    <location>
        <begin position="27"/>
        <end position="99"/>
    </location>
</feature>
<dbReference type="OMA" id="EEMMQPQ"/>
<dbReference type="InterPro" id="IPR012677">
    <property type="entry name" value="Nucleotide-bd_a/b_plait_sf"/>
</dbReference>
<feature type="region of interest" description="Disordered" evidence="4">
    <location>
        <begin position="381"/>
        <end position="431"/>
    </location>
</feature>
<evidence type="ECO:0000256" key="1">
    <source>
        <dbReference type="ARBA" id="ARBA00022737"/>
    </source>
</evidence>
<evidence type="ECO:0000313" key="7">
    <source>
        <dbReference type="EnsemblMetazoa" id="CapteP169883"/>
    </source>
</evidence>
<feature type="region of interest" description="Disordered" evidence="4">
    <location>
        <begin position="284"/>
        <end position="320"/>
    </location>
</feature>
<evidence type="ECO:0000313" key="6">
    <source>
        <dbReference type="EMBL" id="ELU00216.1"/>
    </source>
</evidence>
<dbReference type="InterPro" id="IPR035979">
    <property type="entry name" value="RBD_domain_sf"/>
</dbReference>
<reference evidence="7" key="3">
    <citation type="submission" date="2015-06" db="UniProtKB">
        <authorList>
            <consortium name="EnsemblMetazoa"/>
        </authorList>
    </citation>
    <scope>IDENTIFICATION</scope>
</reference>
<proteinExistence type="predicted"/>
<sequence length="431" mass="48647">MREDEFRGPPDNVPAIPLSEKKYTGRCRLFLGNLPNEMTEDDFKDFFTPHGEFTEVFVNPSKGFGFIRMDTRSNAEKAKAAIDGINHKGRTLRCRFATHGAALKVLHLSPHVTNEKLEEAFSMFGELERAVVIVDDRGKSTGEGIVEFARKSGFNAAMKRINEGVFLLGANPKPIVVEPFEPKDDNDGLQDRFTSKSNEYMKEREQPPRFCPQGSFEFEIGNKWKELYQNFRKQEENLKRQFDEAALKLEFEMESAAMDHQAQMLRQDLMRKQEELRMLEEQQQMEMQRRLEQRRQMEDQQRRQEDDIRLRGPGQQGMYQKERNMNMGNERGMDAPPMQPPPAPPANLGIEQERRNMGRGQRMNDMSDAGMMGNGQQAMAPSFQERSGGMPPSLLGAGSLMGMPTMRLPPAGRLGNGGGGGGGGPTPPGPA</sequence>
<dbReference type="Proteomes" id="UP000014760">
    <property type="component" value="Unassembled WGS sequence"/>
</dbReference>
<dbReference type="CDD" id="cd12333">
    <property type="entry name" value="RRM2_p54nrb_like"/>
    <property type="match status" value="1"/>
</dbReference>
<dbReference type="PROSITE" id="PS50102">
    <property type="entry name" value="RRM"/>
    <property type="match status" value="2"/>
</dbReference>
<dbReference type="EMBL" id="KB306105">
    <property type="protein sequence ID" value="ELU00216.1"/>
    <property type="molecule type" value="Genomic_DNA"/>
</dbReference>
<evidence type="ECO:0000256" key="2">
    <source>
        <dbReference type="ARBA" id="ARBA00022884"/>
    </source>
</evidence>
<feature type="compositionally biased region" description="Gly residues" evidence="4">
    <location>
        <begin position="414"/>
        <end position="424"/>
    </location>
</feature>
<organism evidence="6">
    <name type="scientific">Capitella teleta</name>
    <name type="common">Polychaete worm</name>
    <dbReference type="NCBI Taxonomy" id="283909"/>
    <lineage>
        <taxon>Eukaryota</taxon>
        <taxon>Metazoa</taxon>
        <taxon>Spiralia</taxon>
        <taxon>Lophotrochozoa</taxon>
        <taxon>Annelida</taxon>
        <taxon>Polychaeta</taxon>
        <taxon>Sedentaria</taxon>
        <taxon>Scolecida</taxon>
        <taxon>Capitellidae</taxon>
        <taxon>Capitella</taxon>
    </lineage>
</organism>
<feature type="domain" description="RRM" evidence="5">
    <location>
        <begin position="101"/>
        <end position="182"/>
    </location>
</feature>
<dbReference type="InterPro" id="IPR012975">
    <property type="entry name" value="NOPS"/>
</dbReference>
<dbReference type="FunFam" id="3.30.70.330:FF:000043">
    <property type="entry name" value="paraspeckle component 1 isoform X1"/>
    <property type="match status" value="1"/>
</dbReference>
<gene>
    <name evidence="6" type="ORF">CAPTEDRAFT_169883</name>
</gene>
<dbReference type="STRING" id="283909.R7UAP8"/>
<dbReference type="Pfam" id="PF08075">
    <property type="entry name" value="NOPS"/>
    <property type="match status" value="1"/>
</dbReference>
<reference evidence="8" key="1">
    <citation type="submission" date="2012-12" db="EMBL/GenBank/DDBJ databases">
        <authorList>
            <person name="Hellsten U."/>
            <person name="Grimwood J."/>
            <person name="Chapman J.A."/>
            <person name="Shapiro H."/>
            <person name="Aerts A."/>
            <person name="Otillar R.P."/>
            <person name="Terry A.Y."/>
            <person name="Boore J.L."/>
            <person name="Simakov O."/>
            <person name="Marletaz F."/>
            <person name="Cho S.-J."/>
            <person name="Edsinger-Gonzales E."/>
            <person name="Havlak P."/>
            <person name="Kuo D.-H."/>
            <person name="Larsson T."/>
            <person name="Lv J."/>
            <person name="Arendt D."/>
            <person name="Savage R."/>
            <person name="Osoegawa K."/>
            <person name="de Jong P."/>
            <person name="Lindberg D.R."/>
            <person name="Seaver E.C."/>
            <person name="Weisblat D.A."/>
            <person name="Putnam N.H."/>
            <person name="Grigoriev I.V."/>
            <person name="Rokhsar D.S."/>
        </authorList>
    </citation>
    <scope>NUCLEOTIDE SEQUENCE</scope>
    <source>
        <strain evidence="8">I ESC-2004</strain>
    </source>
</reference>
<evidence type="ECO:0000256" key="4">
    <source>
        <dbReference type="SAM" id="MobiDB-lite"/>
    </source>
</evidence>
<evidence type="ECO:0000313" key="8">
    <source>
        <dbReference type="Proteomes" id="UP000014760"/>
    </source>
</evidence>
<protein>
    <recommendedName>
        <fullName evidence="5">RRM domain-containing protein</fullName>
    </recommendedName>
</protein>
<dbReference type="SUPFAM" id="SSF54928">
    <property type="entry name" value="RNA-binding domain, RBD"/>
    <property type="match status" value="1"/>
</dbReference>
<dbReference type="AlphaFoldDB" id="R7UAP8"/>
<dbReference type="GO" id="GO:0003723">
    <property type="term" value="F:RNA binding"/>
    <property type="evidence" value="ECO:0007669"/>
    <property type="project" value="UniProtKB-UniRule"/>
</dbReference>
<dbReference type="OrthoDB" id="10067824at2759"/>
<dbReference type="Gene3D" id="3.30.70.330">
    <property type="match status" value="2"/>
</dbReference>
<dbReference type="EMBL" id="AMQN01001860">
    <property type="status" value="NOT_ANNOTATED_CDS"/>
    <property type="molecule type" value="Genomic_DNA"/>
</dbReference>
<evidence type="ECO:0000259" key="5">
    <source>
        <dbReference type="PROSITE" id="PS50102"/>
    </source>
</evidence>
<keyword evidence="1" id="KW-0677">Repeat</keyword>
<dbReference type="Gene3D" id="6.10.250.1170">
    <property type="match status" value="1"/>
</dbReference>
<dbReference type="Pfam" id="PF00076">
    <property type="entry name" value="RRM_1"/>
    <property type="match status" value="2"/>
</dbReference>
<keyword evidence="2 3" id="KW-0694">RNA-binding</keyword>